<keyword evidence="6" id="KW-1185">Reference proteome</keyword>
<keyword evidence="3 5" id="KW-0067">ATP-binding</keyword>
<dbReference type="GeneID" id="66564760"/>
<dbReference type="RefSeq" id="WP_049853930.1">
    <property type="nucleotide sequence ID" value="NZ_BMJF01000001.1"/>
</dbReference>
<dbReference type="EMBL" id="CP025003">
    <property type="protein sequence ID" value="ATZ94356.1"/>
    <property type="molecule type" value="Genomic_DNA"/>
</dbReference>
<dbReference type="InterPro" id="IPR027417">
    <property type="entry name" value="P-loop_NTPase"/>
</dbReference>
<dbReference type="InterPro" id="IPR003593">
    <property type="entry name" value="AAA+_ATPase"/>
</dbReference>
<evidence type="ECO:0000259" key="4">
    <source>
        <dbReference type="SMART" id="SM00382"/>
    </source>
</evidence>
<keyword evidence="2" id="KW-0547">Nucleotide-binding</keyword>
<dbReference type="SUPFAM" id="SSF52540">
    <property type="entry name" value="P-loop containing nucleoside triphosphate hydrolases"/>
    <property type="match status" value="1"/>
</dbReference>
<dbReference type="PANTHER" id="PTHR23073">
    <property type="entry name" value="26S PROTEASOME REGULATORY SUBUNIT"/>
    <property type="match status" value="1"/>
</dbReference>
<dbReference type="InterPro" id="IPR050221">
    <property type="entry name" value="26S_Proteasome_ATPase"/>
</dbReference>
<dbReference type="AlphaFoldDB" id="A0A2K8QLI7"/>
<evidence type="ECO:0000313" key="6">
    <source>
        <dbReference type="Proteomes" id="UP000231901"/>
    </source>
</evidence>
<dbReference type="SMART" id="SM00382">
    <property type="entry name" value="AAA"/>
    <property type="match status" value="1"/>
</dbReference>
<evidence type="ECO:0000313" key="5">
    <source>
        <dbReference type="EMBL" id="ATZ94356.1"/>
    </source>
</evidence>
<dbReference type="Gene3D" id="1.10.8.60">
    <property type="match status" value="1"/>
</dbReference>
<dbReference type="OrthoDB" id="9809379at2"/>
<dbReference type="GO" id="GO:0005524">
    <property type="term" value="F:ATP binding"/>
    <property type="evidence" value="ECO:0007669"/>
    <property type="project" value="UniProtKB-KW"/>
</dbReference>
<sequence length="458" mass="52177">MISPEHNIAALYREMHWLSQVVSQVIGCYLKHEGHENHWLEITPPRLEHHGSVYADLVLNWELNTFERLALALTIAPALSPNVLDKLFGLNLSTERGFSEFGGVSDKAFSGFIPTGQTLNFLIAGNDPAWRLEVMHILSPRHRFMAEQVTELLPADPALPAWAGVYRLSDRWLTYLITGEHPRPELSMSFPAHPLETPLCWEDLILDYRVMNRVNEIRAWLSYGDTLMQEWRLDQKVKPGYRALFFGPPGTGKTLTAALLAKATDRDVYRVDVSMVVSKYIGETEKNLSRVFDAASYKDWILFFDEADALFGKRTVTQSSNDRHANQLTGYLLQRIEDFPGTVILATNLKANMDDAFTRRFQSMVEFALPGPQERLLLWQNAFRGVCELGDDIDLSRIAEDFELSGGQIVNVLRQCALQAIRRNERVVHRDDLLNGIRQEFQKDNKTIRLTHSPRGAS</sequence>
<reference evidence="6" key="1">
    <citation type="journal article" date="2018" name="Genome Announc.">
        <title>Complete genome sequence of a Dickeya fangzhongdai type strain causing bleeding canker of pear tree trunks.</title>
        <authorList>
            <person name="Zhao Y."/>
            <person name="Tian Y."/>
            <person name="Li X."/>
            <person name="Hu B."/>
        </authorList>
    </citation>
    <scope>NUCLEOTIDE SEQUENCE [LARGE SCALE GENOMIC DNA]</scope>
    <source>
        <strain evidence="6">DSM 101947</strain>
    </source>
</reference>
<evidence type="ECO:0000256" key="1">
    <source>
        <dbReference type="ARBA" id="ARBA00006914"/>
    </source>
</evidence>
<proteinExistence type="inferred from homology"/>
<evidence type="ECO:0000256" key="2">
    <source>
        <dbReference type="ARBA" id="ARBA00022741"/>
    </source>
</evidence>
<dbReference type="CDD" id="cd19481">
    <property type="entry name" value="RecA-like_protease"/>
    <property type="match status" value="1"/>
</dbReference>
<dbReference type="Pfam" id="PF00004">
    <property type="entry name" value="AAA"/>
    <property type="match status" value="1"/>
</dbReference>
<gene>
    <name evidence="5" type="ORF">CVE23_10490</name>
</gene>
<dbReference type="InterPro" id="IPR003959">
    <property type="entry name" value="ATPase_AAA_core"/>
</dbReference>
<dbReference type="KEGG" id="dfn:CVE23_10490"/>
<evidence type="ECO:0000256" key="3">
    <source>
        <dbReference type="ARBA" id="ARBA00022840"/>
    </source>
</evidence>
<comment type="similarity">
    <text evidence="1">Belongs to the AAA ATPase family.</text>
</comment>
<dbReference type="GO" id="GO:0016887">
    <property type="term" value="F:ATP hydrolysis activity"/>
    <property type="evidence" value="ECO:0007669"/>
    <property type="project" value="InterPro"/>
</dbReference>
<dbReference type="Gene3D" id="3.40.50.300">
    <property type="entry name" value="P-loop containing nucleotide triphosphate hydrolases"/>
    <property type="match status" value="1"/>
</dbReference>
<feature type="domain" description="AAA+ ATPase" evidence="4">
    <location>
        <begin position="239"/>
        <end position="371"/>
    </location>
</feature>
<accession>A0A2K8QLI7</accession>
<organism evidence="5 6">
    <name type="scientific">Dickeya fangzhongdai</name>
    <dbReference type="NCBI Taxonomy" id="1778540"/>
    <lineage>
        <taxon>Bacteria</taxon>
        <taxon>Pseudomonadati</taxon>
        <taxon>Pseudomonadota</taxon>
        <taxon>Gammaproteobacteria</taxon>
        <taxon>Enterobacterales</taxon>
        <taxon>Pectobacteriaceae</taxon>
        <taxon>Dickeya</taxon>
    </lineage>
</organism>
<name>A0A2K8QLI7_9GAMM</name>
<dbReference type="Proteomes" id="UP000231901">
    <property type="component" value="Chromosome"/>
</dbReference>
<protein>
    <submittedName>
        <fullName evidence="5">ATP-binding protein</fullName>
    </submittedName>
</protein>